<keyword evidence="2" id="KW-0238">DNA-binding</keyword>
<gene>
    <name evidence="5" type="primary">rhaR_75</name>
    <name evidence="5" type="ORF">PAECIP111802_05811</name>
</gene>
<keyword evidence="6" id="KW-1185">Reference proteome</keyword>
<dbReference type="SMART" id="SM00342">
    <property type="entry name" value="HTH_ARAC"/>
    <property type="match status" value="1"/>
</dbReference>
<keyword evidence="1" id="KW-0805">Transcription regulation</keyword>
<evidence type="ECO:0000313" key="6">
    <source>
        <dbReference type="Proteomes" id="UP000730618"/>
    </source>
</evidence>
<protein>
    <submittedName>
        <fullName evidence="5">HTH-type transcriptional activator RhaR</fullName>
    </submittedName>
</protein>
<evidence type="ECO:0000313" key="5">
    <source>
        <dbReference type="EMBL" id="CAG7654552.1"/>
    </source>
</evidence>
<dbReference type="CDD" id="cd02208">
    <property type="entry name" value="cupin_RmlC-like"/>
    <property type="match status" value="1"/>
</dbReference>
<evidence type="ECO:0000259" key="4">
    <source>
        <dbReference type="PROSITE" id="PS01124"/>
    </source>
</evidence>
<dbReference type="InterPro" id="IPR018062">
    <property type="entry name" value="HTH_AraC-typ_CS"/>
</dbReference>
<proteinExistence type="predicted"/>
<evidence type="ECO:0000256" key="2">
    <source>
        <dbReference type="ARBA" id="ARBA00023125"/>
    </source>
</evidence>
<evidence type="ECO:0000256" key="1">
    <source>
        <dbReference type="ARBA" id="ARBA00023015"/>
    </source>
</evidence>
<accession>A0ABM8VQS4</accession>
<dbReference type="PANTHER" id="PTHR43280:SF28">
    <property type="entry name" value="HTH-TYPE TRANSCRIPTIONAL ACTIVATOR RHAS"/>
    <property type="match status" value="1"/>
</dbReference>
<name>A0ABM8VQS4_9BACL</name>
<dbReference type="InterPro" id="IPR003313">
    <property type="entry name" value="AraC-bd"/>
</dbReference>
<dbReference type="PROSITE" id="PS01124">
    <property type="entry name" value="HTH_ARAC_FAMILY_2"/>
    <property type="match status" value="1"/>
</dbReference>
<reference evidence="5 6" key="1">
    <citation type="submission" date="2021-06" db="EMBL/GenBank/DDBJ databases">
        <authorList>
            <person name="Criscuolo A."/>
        </authorList>
    </citation>
    <scope>NUCLEOTIDE SEQUENCE [LARGE SCALE GENOMIC DNA]</scope>
    <source>
        <strain evidence="6">CIP 111802</strain>
    </source>
</reference>
<feature type="domain" description="HTH araC/xylS-type" evidence="4">
    <location>
        <begin position="188"/>
        <end position="286"/>
    </location>
</feature>
<evidence type="ECO:0000256" key="3">
    <source>
        <dbReference type="ARBA" id="ARBA00023163"/>
    </source>
</evidence>
<dbReference type="EMBL" id="CAJVCE010000022">
    <property type="protein sequence ID" value="CAG7654552.1"/>
    <property type="molecule type" value="Genomic_DNA"/>
</dbReference>
<dbReference type="Pfam" id="PF02311">
    <property type="entry name" value="AraC_binding"/>
    <property type="match status" value="1"/>
</dbReference>
<organism evidence="5 6">
    <name type="scientific">Paenibacillus allorhizosphaerae</name>
    <dbReference type="NCBI Taxonomy" id="2849866"/>
    <lineage>
        <taxon>Bacteria</taxon>
        <taxon>Bacillati</taxon>
        <taxon>Bacillota</taxon>
        <taxon>Bacilli</taxon>
        <taxon>Bacillales</taxon>
        <taxon>Paenibacillaceae</taxon>
        <taxon>Paenibacillus</taxon>
    </lineage>
</organism>
<dbReference type="PANTHER" id="PTHR43280">
    <property type="entry name" value="ARAC-FAMILY TRANSCRIPTIONAL REGULATOR"/>
    <property type="match status" value="1"/>
</dbReference>
<dbReference type="Pfam" id="PF12833">
    <property type="entry name" value="HTH_18"/>
    <property type="match status" value="1"/>
</dbReference>
<sequence length="291" mass="34356">MFTAANKKIETFEGKRFPFKMSIQRDRHFLVNSHWHEHLELIKIVQGPARLQIDQHSFDAETGEIYFINSCQIHSVTSFPGANCVIQGMVFDKTLLFSQENLEMRHLLSLFLRSDKVANRYVKTHPLWPGLNFEMDTAYQEYTEAEVGHEYSILSSVYRIIVPMLRLYEKDLNSGPPRHYANQYMRLKPAIDYMEEHLADKVYMETVCEKVNMSLYYFSSLFKKVFGMPPVQYLIQLRIDHAKRLLLDEERSITEIAELCGFCNINYFDKVFKEKSGFTPMDFRKRYVHQG</sequence>
<keyword evidence="3" id="KW-0804">Transcription</keyword>
<dbReference type="RefSeq" id="WP_218102011.1">
    <property type="nucleotide sequence ID" value="NZ_CAJVCE010000022.1"/>
</dbReference>
<dbReference type="PROSITE" id="PS00041">
    <property type="entry name" value="HTH_ARAC_FAMILY_1"/>
    <property type="match status" value="1"/>
</dbReference>
<dbReference type="InterPro" id="IPR018060">
    <property type="entry name" value="HTH_AraC"/>
</dbReference>
<comment type="caution">
    <text evidence="5">The sequence shown here is derived from an EMBL/GenBank/DDBJ whole genome shotgun (WGS) entry which is preliminary data.</text>
</comment>
<dbReference type="Proteomes" id="UP000730618">
    <property type="component" value="Unassembled WGS sequence"/>
</dbReference>